<sequence length="90" mass="9803">MAKPHARPVHRQSGASLLRSTLSPDQHDRYLEVLDAAKSLFGGDLDAALHWLSCPLKAFGGKAPAAMVTTRLETDTAIELIRRLEHGFVA</sequence>
<evidence type="ECO:0000259" key="2">
    <source>
        <dbReference type="Pfam" id="PF09722"/>
    </source>
</evidence>
<accession>A0AAX2H5H7</accession>
<dbReference type="InterPro" id="IPR024467">
    <property type="entry name" value="Xre/MbcA/ParS-like_toxin-bd"/>
</dbReference>
<dbReference type="Proteomes" id="UP000219564">
    <property type="component" value="Unassembled WGS sequence"/>
</dbReference>
<comment type="caution">
    <text evidence="3">The sequence shown here is derived from an EMBL/GenBank/DDBJ whole genome shotgun (WGS) entry which is preliminary data.</text>
</comment>
<evidence type="ECO:0000313" key="3">
    <source>
        <dbReference type="EMBL" id="SOB51868.1"/>
    </source>
</evidence>
<proteinExistence type="predicted"/>
<protein>
    <recommendedName>
        <fullName evidence="2">Antitoxin Xre/MbcA/ParS-like toxin-binding domain-containing protein</fullName>
    </recommendedName>
</protein>
<organism evidence="3 4">
    <name type="scientific">Pseudomonas lundensis</name>
    <dbReference type="NCBI Taxonomy" id="86185"/>
    <lineage>
        <taxon>Bacteria</taxon>
        <taxon>Pseudomonadati</taxon>
        <taxon>Pseudomonadota</taxon>
        <taxon>Gammaproteobacteria</taxon>
        <taxon>Pseudomonadales</taxon>
        <taxon>Pseudomonadaceae</taxon>
        <taxon>Pseudomonas</taxon>
    </lineage>
</organism>
<dbReference type="Pfam" id="PF09722">
    <property type="entry name" value="Xre_MbcA_ParS_C"/>
    <property type="match status" value="1"/>
</dbReference>
<gene>
    <name evidence="3" type="ORF">PLUA15_210002</name>
</gene>
<name>A0AAX2H5H7_9PSED</name>
<dbReference type="AlphaFoldDB" id="A0AAX2H5H7"/>
<dbReference type="EMBL" id="OBKZ01000014">
    <property type="protein sequence ID" value="SOB51868.1"/>
    <property type="molecule type" value="Genomic_DNA"/>
</dbReference>
<reference evidence="3 4" key="1">
    <citation type="submission" date="2017-08" db="EMBL/GenBank/DDBJ databases">
        <authorList>
            <person name="Chaillou S."/>
        </authorList>
    </citation>
    <scope>NUCLEOTIDE SEQUENCE [LARGE SCALE GENOMIC DNA]</scope>
    <source>
        <strain evidence="3 4">MFPA15A1205</strain>
    </source>
</reference>
<evidence type="ECO:0000256" key="1">
    <source>
        <dbReference type="SAM" id="MobiDB-lite"/>
    </source>
</evidence>
<feature type="domain" description="Antitoxin Xre/MbcA/ParS-like toxin-binding" evidence="2">
    <location>
        <begin position="36"/>
        <end position="87"/>
    </location>
</feature>
<evidence type="ECO:0000313" key="4">
    <source>
        <dbReference type="Proteomes" id="UP000219564"/>
    </source>
</evidence>
<feature type="region of interest" description="Disordered" evidence="1">
    <location>
        <begin position="1"/>
        <end position="21"/>
    </location>
</feature>
<feature type="compositionally biased region" description="Basic residues" evidence="1">
    <location>
        <begin position="1"/>
        <end position="10"/>
    </location>
</feature>